<dbReference type="RefSeq" id="WP_146953148.1">
    <property type="nucleotide sequence ID" value="NZ_BAABBJ010000007.1"/>
</dbReference>
<reference evidence="2 3" key="1">
    <citation type="submission" date="2019-07" db="EMBL/GenBank/DDBJ databases">
        <title>Whole genome shotgun sequence of Cellulomonas soli NBRC 109434.</title>
        <authorList>
            <person name="Hosoyama A."/>
            <person name="Uohara A."/>
            <person name="Ohji S."/>
            <person name="Ichikawa N."/>
        </authorList>
    </citation>
    <scope>NUCLEOTIDE SEQUENCE [LARGE SCALE GENOMIC DNA]</scope>
    <source>
        <strain evidence="2 3">NBRC 109434</strain>
    </source>
</reference>
<dbReference type="SUPFAM" id="SSF54427">
    <property type="entry name" value="NTF2-like"/>
    <property type="match status" value="1"/>
</dbReference>
<dbReference type="InterPro" id="IPR032710">
    <property type="entry name" value="NTF2-like_dom_sf"/>
</dbReference>
<sequence length="138" mass="14549">MTRSAGTALLLLLATTLAACSEPQHVTVPPTDADPTEVVQAYVAAINARDRDALATLSEDGAIPETWLGTRIDLVEIDEPYADTGAGTRHDGEDVIGVPVQVVVHGSDGSLPEGEQIGWGYLLVQQDGRWVVFDQGVG</sequence>
<keyword evidence="3" id="KW-1185">Reference proteome</keyword>
<gene>
    <name evidence="2" type="ORF">CSO01_21020</name>
</gene>
<dbReference type="Proteomes" id="UP000321798">
    <property type="component" value="Unassembled WGS sequence"/>
</dbReference>
<name>A0A512PDU9_9CELL</name>
<proteinExistence type="predicted"/>
<dbReference type="AlphaFoldDB" id="A0A512PDU9"/>
<feature type="chain" id="PRO_5039114324" description="DUF4878 domain-containing protein" evidence="1">
    <location>
        <begin position="20"/>
        <end position="138"/>
    </location>
</feature>
<keyword evidence="1" id="KW-0732">Signal</keyword>
<evidence type="ECO:0000313" key="3">
    <source>
        <dbReference type="Proteomes" id="UP000321798"/>
    </source>
</evidence>
<protein>
    <recommendedName>
        <fullName evidence="4">DUF4878 domain-containing protein</fullName>
    </recommendedName>
</protein>
<dbReference type="EMBL" id="BKAL01000007">
    <property type="protein sequence ID" value="GEP69387.1"/>
    <property type="molecule type" value="Genomic_DNA"/>
</dbReference>
<feature type="signal peptide" evidence="1">
    <location>
        <begin position="1"/>
        <end position="19"/>
    </location>
</feature>
<organism evidence="2 3">
    <name type="scientific">Cellulomonas soli</name>
    <dbReference type="NCBI Taxonomy" id="931535"/>
    <lineage>
        <taxon>Bacteria</taxon>
        <taxon>Bacillati</taxon>
        <taxon>Actinomycetota</taxon>
        <taxon>Actinomycetes</taxon>
        <taxon>Micrococcales</taxon>
        <taxon>Cellulomonadaceae</taxon>
        <taxon>Cellulomonas</taxon>
    </lineage>
</organism>
<evidence type="ECO:0008006" key="4">
    <source>
        <dbReference type="Google" id="ProtNLM"/>
    </source>
</evidence>
<evidence type="ECO:0000313" key="2">
    <source>
        <dbReference type="EMBL" id="GEP69387.1"/>
    </source>
</evidence>
<comment type="caution">
    <text evidence="2">The sequence shown here is derived from an EMBL/GenBank/DDBJ whole genome shotgun (WGS) entry which is preliminary data.</text>
</comment>
<accession>A0A512PDU9</accession>
<dbReference type="PROSITE" id="PS51257">
    <property type="entry name" value="PROKAR_LIPOPROTEIN"/>
    <property type="match status" value="1"/>
</dbReference>
<dbReference type="OrthoDB" id="5148334at2"/>
<evidence type="ECO:0000256" key="1">
    <source>
        <dbReference type="SAM" id="SignalP"/>
    </source>
</evidence>